<proteinExistence type="predicted"/>
<dbReference type="RefSeq" id="WP_185124878.1">
    <property type="nucleotide sequence ID" value="NZ_CAJEWD010000003.1"/>
</dbReference>
<dbReference type="EMBL" id="CAJEWD010000003">
    <property type="protein sequence ID" value="CAD2071627.1"/>
    <property type="molecule type" value="Genomic_DNA"/>
</dbReference>
<evidence type="ECO:0000313" key="1">
    <source>
        <dbReference type="EMBL" id="CAD2071627.1"/>
    </source>
</evidence>
<keyword evidence="2" id="KW-1185">Reference proteome</keyword>
<accession>A0A6V7R2R6</accession>
<dbReference type="Proteomes" id="UP000589351">
    <property type="component" value="Unassembled WGS sequence"/>
</dbReference>
<name>A0A6V7R2R6_9STAP</name>
<evidence type="ECO:0008006" key="3">
    <source>
        <dbReference type="Google" id="ProtNLM"/>
    </source>
</evidence>
<sequence length="365" mass="41758">MDHISLLGPAASPSEHKVLTTEAGNMEVASMQERLRQHIEQKHKHLQYDLESLTKLQQEETEAFKVLQNRGLTLDIDVFTREMNTVIDSYQQQGKTTEAHQQTMRRDKILQLHPQTEVIHPILSTQSSRTGRITVRKPALQSWKSTVRSALLPSTEGYDYIYSFDCKAYDPTVLGVLSKDENLQQDLRAEDFYTELLNQIGEGDKDENYRKAFKHLFLACFINGGDVAYHLQKNALPLTRAQWQKIEERYATAVKYRDDIEQYGTAKSLNGITYLFKSEDNAKFAKFIQHEAAYVFRHIFTTVFNQETALDMQVILPVHDEILVAVKDSKSIGKICEMMINAFQMVTGQSALKIKTAPVRGGHNE</sequence>
<dbReference type="InterPro" id="IPR043502">
    <property type="entry name" value="DNA/RNA_pol_sf"/>
</dbReference>
<gene>
    <name evidence="1" type="ORF">JEODO184_00325</name>
</gene>
<evidence type="ECO:0000313" key="2">
    <source>
        <dbReference type="Proteomes" id="UP000589351"/>
    </source>
</evidence>
<comment type="caution">
    <text evidence="1">The sequence shown here is derived from an EMBL/GenBank/DDBJ whole genome shotgun (WGS) entry which is preliminary data.</text>
</comment>
<dbReference type="Gene3D" id="1.10.150.20">
    <property type="entry name" value="5' to 3' exonuclease, C-terminal subdomain"/>
    <property type="match status" value="1"/>
</dbReference>
<reference evidence="1 2" key="1">
    <citation type="submission" date="2020-07" db="EMBL/GenBank/DDBJ databases">
        <authorList>
            <person name="Criscuolo A."/>
        </authorList>
    </citation>
    <scope>NUCLEOTIDE SEQUENCE [LARGE SCALE GENOMIC DNA]</scope>
    <source>
        <strain evidence="1">CIP111649</strain>
    </source>
</reference>
<organism evidence="1 2">
    <name type="scientific">Jeotgalicoccus meleagridis</name>
    <dbReference type="NCBI Taxonomy" id="2759181"/>
    <lineage>
        <taxon>Bacteria</taxon>
        <taxon>Bacillati</taxon>
        <taxon>Bacillota</taxon>
        <taxon>Bacilli</taxon>
        <taxon>Bacillales</taxon>
        <taxon>Staphylococcaceae</taxon>
        <taxon>Jeotgalicoccus</taxon>
    </lineage>
</organism>
<protein>
    <recommendedName>
        <fullName evidence="3">DNA-directed DNA polymerase family A palm domain-containing protein</fullName>
    </recommendedName>
</protein>
<dbReference type="Gene3D" id="3.30.70.370">
    <property type="match status" value="1"/>
</dbReference>
<dbReference type="SUPFAM" id="SSF56672">
    <property type="entry name" value="DNA/RNA polymerases"/>
    <property type="match status" value="1"/>
</dbReference>
<dbReference type="AlphaFoldDB" id="A0A6V7R2R6"/>